<dbReference type="InterPro" id="IPR012910">
    <property type="entry name" value="Plug_dom"/>
</dbReference>
<dbReference type="EMBL" id="RAZM01000015">
    <property type="protein sequence ID" value="RLT80672.1"/>
    <property type="molecule type" value="Genomic_DNA"/>
</dbReference>
<dbReference type="AlphaFoldDB" id="A0A3L8ACC9"/>
<keyword evidence="1" id="KW-0813">Transport</keyword>
<dbReference type="Proteomes" id="UP000267159">
    <property type="component" value="Unassembled WGS sequence"/>
</dbReference>
<evidence type="ECO:0000256" key="2">
    <source>
        <dbReference type="SAM" id="SignalP"/>
    </source>
</evidence>
<dbReference type="NCBIfam" id="TIGR04057">
    <property type="entry name" value="SusC_RagA_signa"/>
    <property type="match status" value="1"/>
</dbReference>
<dbReference type="FunFam" id="2.170.130.10:FF:000003">
    <property type="entry name" value="SusC/RagA family TonB-linked outer membrane protein"/>
    <property type="match status" value="1"/>
</dbReference>
<dbReference type="Pfam" id="PF13715">
    <property type="entry name" value="CarbopepD_reg_2"/>
    <property type="match status" value="1"/>
</dbReference>
<dbReference type="PROSITE" id="PS52016">
    <property type="entry name" value="TONB_DEPENDENT_REC_3"/>
    <property type="match status" value="1"/>
</dbReference>
<dbReference type="Pfam" id="PF07715">
    <property type="entry name" value="Plug"/>
    <property type="match status" value="1"/>
</dbReference>
<keyword evidence="1" id="KW-1134">Transmembrane beta strand</keyword>
<keyword evidence="2" id="KW-0732">Signal</keyword>
<protein>
    <submittedName>
        <fullName evidence="4">TonB-dependent receptor</fullName>
    </submittedName>
</protein>
<dbReference type="InterPro" id="IPR023997">
    <property type="entry name" value="TonB-dep_OMP_SusC/RagA_CS"/>
</dbReference>
<sequence length="1114" mass="125398">MRNFTIFGCKRYVKYIALALLFCPLSSLASQGNITVNGQSLTIKQIIQIIEKSSDYSFFYNGLDLENVPKKDISCNGSIEKVLHEVFSSSGISYVVKGKEVILKVEKTTTTQQTKKRTISGTVTDASDGTPIIGANIVVKGENTGVISDMDGNFSISVPTKKGITLEITYIGYKKREIPVEDLGVINIKLESDNEVLDEVVIVGSGTQKKVSVTGSITSVKGLELKAPSSSLTNSFAGKLAGVIATTSSGEPGAASEFYIRGIATFGGRATPLIMLDDVEISTTDLNNIPAETIESFSILKDASATAIYGARGANGVMLITTKRGQENSKAKINITVENSFNSPMRFPKFADGATWMEMYNEAQLTRTPGITPKYSQEQIDGTRSHINPYVYPDVDWGSLIFRNMAINQRANVNLSGGGSKVTYYMSLNVNHDTGLLDSPKLYSWNNNINNLRYNFQNNISYKVTSSTKIDLNMNAQIGNLKGPNFSTSDLFAMTLAANPINFPAYYPQQEGDSHMRFGNSYISGNNYRSNPYAYMSTSFKQSDENTLNTTLKINQKFDFITKGLSANALVNFKNYSVTTYARSIEPYYYRVASGSYDPLNPTTYDLERLGTSGTDYISQGDIAKNSDRTITLQFQLNYQRQFGLHNVGGMLMYMQRDYKETYYNNPLPKRNQGFSGRFTYDYGQRYLFEFNFGYNGTERLAKGNRFEFFPAASLGWVISNEPFFEPLKNTVDNMKIRASLGLVGSDETGLIANSPHFLYIDSFSLGSVGFTTGEDWNTTKKGPFVNQYGVVNGGWERSRKFDIGLDLNLFRNWNITADYFHERRYNILIHREAWPESLGYYTAKPWKNMGEVSNWGFEFSSNYHQQITKDLSMDVRTNFTYTQNRYENLDEPIYPYKWQTSTGHSLAASYGYIAEGLFQSQEEIDNSPAQNLGSTPQPGDIKYRDLNGDGVIDSYDKALISEYGKTPRIQYGFGLNLTYKKFDFGVFFNGSAMRKIFVSGIHPFGETDRNIFQFIADDYWTEANPNPNAKYPRLGLTNSSVANNQQTSTYWMRNGNFLRFKTLELGYRFKHGRVYLTGDNLAVFSPFKDWDPELEWYKYPLQRTFNIGLQLNF</sequence>
<dbReference type="InterPro" id="IPR039426">
    <property type="entry name" value="TonB-dep_rcpt-like"/>
</dbReference>
<organism evidence="4 5">
    <name type="scientific">Bacteroides acidifaciens</name>
    <dbReference type="NCBI Taxonomy" id="85831"/>
    <lineage>
        <taxon>Bacteria</taxon>
        <taxon>Pseudomonadati</taxon>
        <taxon>Bacteroidota</taxon>
        <taxon>Bacteroidia</taxon>
        <taxon>Bacteroidales</taxon>
        <taxon>Bacteroidaceae</taxon>
        <taxon>Bacteroides</taxon>
    </lineage>
</organism>
<keyword evidence="1" id="KW-0472">Membrane</keyword>
<gene>
    <name evidence="4" type="ORF">D7Y07_06750</name>
</gene>
<dbReference type="Gene3D" id="2.170.130.10">
    <property type="entry name" value="TonB-dependent receptor, plug domain"/>
    <property type="match status" value="1"/>
</dbReference>
<comment type="caution">
    <text evidence="4">The sequence shown here is derived from an EMBL/GenBank/DDBJ whole genome shotgun (WGS) entry which is preliminary data.</text>
</comment>
<keyword evidence="1" id="KW-0812">Transmembrane</keyword>
<dbReference type="SUPFAM" id="SSF49464">
    <property type="entry name" value="Carboxypeptidase regulatory domain-like"/>
    <property type="match status" value="1"/>
</dbReference>
<feature type="chain" id="PRO_5018015998" evidence="2">
    <location>
        <begin position="30"/>
        <end position="1114"/>
    </location>
</feature>
<evidence type="ECO:0000256" key="1">
    <source>
        <dbReference type="PROSITE-ProRule" id="PRU01360"/>
    </source>
</evidence>
<dbReference type="InterPro" id="IPR008969">
    <property type="entry name" value="CarboxyPept-like_regulatory"/>
</dbReference>
<dbReference type="RefSeq" id="WP_121765751.1">
    <property type="nucleotide sequence ID" value="NZ_CAOXXL010000003.1"/>
</dbReference>
<keyword evidence="1" id="KW-0998">Cell outer membrane</keyword>
<comment type="subcellular location">
    <subcellularLocation>
        <location evidence="1">Cell outer membrane</location>
        <topology evidence="1">Multi-pass membrane protein</topology>
    </subcellularLocation>
</comment>
<evidence type="ECO:0000259" key="3">
    <source>
        <dbReference type="Pfam" id="PF07715"/>
    </source>
</evidence>
<proteinExistence type="inferred from homology"/>
<reference evidence="4 5" key="1">
    <citation type="submission" date="2018-09" db="EMBL/GenBank/DDBJ databases">
        <title>Murine metabolic-syndrome-specific gut microbial biobank.</title>
        <authorList>
            <person name="Liu C."/>
        </authorList>
    </citation>
    <scope>NUCLEOTIDE SEQUENCE [LARGE SCALE GENOMIC DNA]</scope>
    <source>
        <strain evidence="4 5">0.1X-D8-26</strain>
    </source>
</reference>
<name>A0A3L8ACC9_9BACE</name>
<dbReference type="FunFam" id="2.60.40.1120:FF:000003">
    <property type="entry name" value="Outer membrane protein Omp121"/>
    <property type="match status" value="1"/>
</dbReference>
<dbReference type="SUPFAM" id="SSF56935">
    <property type="entry name" value="Porins"/>
    <property type="match status" value="1"/>
</dbReference>
<keyword evidence="4" id="KW-0675">Receptor</keyword>
<comment type="similarity">
    <text evidence="1">Belongs to the TonB-dependent receptor family.</text>
</comment>
<dbReference type="GO" id="GO:0009279">
    <property type="term" value="C:cell outer membrane"/>
    <property type="evidence" value="ECO:0007669"/>
    <property type="project" value="UniProtKB-SubCell"/>
</dbReference>
<dbReference type="NCBIfam" id="TIGR04056">
    <property type="entry name" value="OMP_RagA_SusC"/>
    <property type="match status" value="1"/>
</dbReference>
<feature type="domain" description="TonB-dependent receptor plug" evidence="3">
    <location>
        <begin position="210"/>
        <end position="317"/>
    </location>
</feature>
<dbReference type="InterPro" id="IPR023996">
    <property type="entry name" value="TonB-dep_OMP_SusC/RagA"/>
</dbReference>
<evidence type="ECO:0000313" key="4">
    <source>
        <dbReference type="EMBL" id="RLT80672.1"/>
    </source>
</evidence>
<dbReference type="InterPro" id="IPR037066">
    <property type="entry name" value="Plug_dom_sf"/>
</dbReference>
<accession>A0A3L8ACC9</accession>
<feature type="signal peptide" evidence="2">
    <location>
        <begin position="1"/>
        <end position="29"/>
    </location>
</feature>
<dbReference type="Gene3D" id="2.60.40.1120">
    <property type="entry name" value="Carboxypeptidase-like, regulatory domain"/>
    <property type="match status" value="1"/>
</dbReference>
<evidence type="ECO:0000313" key="5">
    <source>
        <dbReference type="Proteomes" id="UP000267159"/>
    </source>
</evidence>
<dbReference type="STRING" id="1235814.GCA_000613385_04010"/>